<name>A0A167XAX7_9FLAO</name>
<dbReference type="GO" id="GO:0030163">
    <property type="term" value="P:protein catabolic process"/>
    <property type="evidence" value="ECO:0007669"/>
    <property type="project" value="UniProtKB-UniRule"/>
</dbReference>
<protein>
    <recommendedName>
        <fullName evidence="11 15">Leucyl/phenylalanyl-tRNA--protein transferase</fullName>
        <ecNumber evidence="10 15">2.3.2.6</ecNumber>
    </recommendedName>
    <alternativeName>
        <fullName evidence="12 15">L/F-transferase</fullName>
    </alternativeName>
    <alternativeName>
        <fullName evidence="13 15">Leucyltransferase</fullName>
    </alternativeName>
    <alternativeName>
        <fullName evidence="14 15">Phenyalanyltransferase</fullName>
    </alternativeName>
</protein>
<evidence type="ECO:0000256" key="8">
    <source>
        <dbReference type="ARBA" id="ARBA00054043"/>
    </source>
</evidence>
<keyword evidence="17" id="KW-1185">Reference proteome</keyword>
<comment type="catalytic activity">
    <reaction evidence="5 15">
        <text>L-phenylalanyl-tRNA(Phe) + an N-terminal L-alpha-aminoacyl-[protein] = an N-terminal L-phenylalanyl-L-alpha-aminoacyl-[protein] + tRNA(Phe)</text>
        <dbReference type="Rhea" id="RHEA:43632"/>
        <dbReference type="Rhea" id="RHEA-COMP:9668"/>
        <dbReference type="Rhea" id="RHEA-COMP:9699"/>
        <dbReference type="Rhea" id="RHEA-COMP:10636"/>
        <dbReference type="Rhea" id="RHEA-COMP:10637"/>
        <dbReference type="ChEBI" id="CHEBI:78442"/>
        <dbReference type="ChEBI" id="CHEBI:78531"/>
        <dbReference type="ChEBI" id="CHEBI:78597"/>
        <dbReference type="ChEBI" id="CHEBI:83561"/>
        <dbReference type="EC" id="2.3.2.6"/>
    </reaction>
</comment>
<dbReference type="RefSeq" id="WP_066080570.1">
    <property type="nucleotide sequence ID" value="NZ_FRDK01000012.1"/>
</dbReference>
<evidence type="ECO:0000256" key="14">
    <source>
        <dbReference type="ARBA" id="ARBA00083640"/>
    </source>
</evidence>
<dbReference type="Pfam" id="PF03588">
    <property type="entry name" value="Leu_Phe_trans"/>
    <property type="match status" value="1"/>
</dbReference>
<sequence length="212" mass="24233">MYYLSADLLFPSVDQANRDGILAIGGNLSPERLLLAYKSGIFPWFENGEPIMWWAPNPRMVLFLDEMIISKSMRNILNRNSFKVTFNQNFREVISNCQNIKRDGQNGTWITNDMIEAYCKLNESGIAKSVEVWQNEELVGGLYGIDLGHVFCGESMFSLVSNASKVAFIALVNQLKKEKYSLLDCQVYNPHLESLGCREIARVDFMEILKRE</sequence>
<evidence type="ECO:0000256" key="1">
    <source>
        <dbReference type="ARBA" id="ARBA00004496"/>
    </source>
</evidence>
<comment type="function">
    <text evidence="8 15">Functions in the N-end rule pathway of protein degradation where it conjugates Leu, Phe and, less efficiently, Met from aminoacyl-tRNAs to the N-termini of proteins containing an N-terminal arginine or lysine.</text>
</comment>
<dbReference type="Gene3D" id="3.30.70.3550">
    <property type="entry name" value="Leucyl/phenylalanyl-tRNA-protein transferase, N-terminal domain"/>
    <property type="match status" value="1"/>
</dbReference>
<evidence type="ECO:0000256" key="2">
    <source>
        <dbReference type="ARBA" id="ARBA00022490"/>
    </source>
</evidence>
<dbReference type="Gene3D" id="3.40.630.70">
    <property type="entry name" value="Leucyl/phenylalanyl-tRNA-protein transferase, C-terminal domain"/>
    <property type="match status" value="1"/>
</dbReference>
<evidence type="ECO:0000256" key="15">
    <source>
        <dbReference type="HAMAP-Rule" id="MF_00688"/>
    </source>
</evidence>
<comment type="catalytic activity">
    <reaction evidence="6 15">
        <text>N-terminal L-arginyl-[protein] + L-leucyl-tRNA(Leu) = N-terminal L-leucyl-L-arginyl-[protein] + tRNA(Leu) + H(+)</text>
        <dbReference type="Rhea" id="RHEA:50416"/>
        <dbReference type="Rhea" id="RHEA-COMP:9613"/>
        <dbReference type="Rhea" id="RHEA-COMP:9622"/>
        <dbReference type="Rhea" id="RHEA-COMP:12672"/>
        <dbReference type="Rhea" id="RHEA-COMP:12673"/>
        <dbReference type="ChEBI" id="CHEBI:15378"/>
        <dbReference type="ChEBI" id="CHEBI:64719"/>
        <dbReference type="ChEBI" id="CHEBI:78442"/>
        <dbReference type="ChEBI" id="CHEBI:78494"/>
        <dbReference type="ChEBI" id="CHEBI:133044"/>
        <dbReference type="EC" id="2.3.2.6"/>
    </reaction>
</comment>
<dbReference type="GO" id="GO:0005737">
    <property type="term" value="C:cytoplasm"/>
    <property type="evidence" value="ECO:0007669"/>
    <property type="project" value="UniProtKB-SubCell"/>
</dbReference>
<dbReference type="HAMAP" id="MF_00688">
    <property type="entry name" value="Leu_Phe_trans"/>
    <property type="match status" value="1"/>
</dbReference>
<evidence type="ECO:0000256" key="9">
    <source>
        <dbReference type="ARBA" id="ARBA00061535"/>
    </source>
</evidence>
<dbReference type="InterPro" id="IPR004616">
    <property type="entry name" value="Leu/Phe-tRNA_Trfase"/>
</dbReference>
<evidence type="ECO:0000256" key="4">
    <source>
        <dbReference type="ARBA" id="ARBA00023315"/>
    </source>
</evidence>
<evidence type="ECO:0000256" key="13">
    <source>
        <dbReference type="ARBA" id="ARBA00077165"/>
    </source>
</evidence>
<evidence type="ECO:0000256" key="3">
    <source>
        <dbReference type="ARBA" id="ARBA00022679"/>
    </source>
</evidence>
<gene>
    <name evidence="15" type="primary">aat</name>
    <name evidence="16" type="ORF">FBFR_10065</name>
</gene>
<evidence type="ECO:0000256" key="6">
    <source>
        <dbReference type="ARBA" id="ARBA00050652"/>
    </source>
</evidence>
<evidence type="ECO:0000256" key="7">
    <source>
        <dbReference type="ARBA" id="ARBA00051538"/>
    </source>
</evidence>
<dbReference type="FunFam" id="3.30.70.3550:FF:000001">
    <property type="entry name" value="Leucyl/phenylalanyl-tRNA--protein transferase"/>
    <property type="match status" value="1"/>
</dbReference>
<dbReference type="GO" id="GO:0008914">
    <property type="term" value="F:leucyl-tRNA--protein transferase activity"/>
    <property type="evidence" value="ECO:0007669"/>
    <property type="project" value="UniProtKB-UniRule"/>
</dbReference>
<dbReference type="SUPFAM" id="SSF55729">
    <property type="entry name" value="Acyl-CoA N-acyltransferases (Nat)"/>
    <property type="match status" value="1"/>
</dbReference>
<dbReference type="InterPro" id="IPR016181">
    <property type="entry name" value="Acyl_CoA_acyltransferase"/>
</dbReference>
<dbReference type="EC" id="2.3.2.6" evidence="10 15"/>
<comment type="similarity">
    <text evidence="9 15">Belongs to the L/F-transferase family.</text>
</comment>
<evidence type="ECO:0000313" key="17">
    <source>
        <dbReference type="Proteomes" id="UP000077164"/>
    </source>
</evidence>
<dbReference type="AlphaFoldDB" id="A0A167XAX7"/>
<evidence type="ECO:0000256" key="12">
    <source>
        <dbReference type="ARBA" id="ARBA00077136"/>
    </source>
</evidence>
<comment type="caution">
    <text evidence="16">The sequence shown here is derived from an EMBL/GenBank/DDBJ whole genome shotgun (WGS) entry which is preliminary data.</text>
</comment>
<dbReference type="EMBL" id="LVJE01000013">
    <property type="protein sequence ID" value="OAB28176.1"/>
    <property type="molecule type" value="Genomic_DNA"/>
</dbReference>
<comment type="catalytic activity">
    <reaction evidence="7 15">
        <text>N-terminal L-lysyl-[protein] + L-leucyl-tRNA(Leu) = N-terminal L-leucyl-L-lysyl-[protein] + tRNA(Leu) + H(+)</text>
        <dbReference type="Rhea" id="RHEA:12340"/>
        <dbReference type="Rhea" id="RHEA-COMP:9613"/>
        <dbReference type="Rhea" id="RHEA-COMP:9622"/>
        <dbReference type="Rhea" id="RHEA-COMP:12670"/>
        <dbReference type="Rhea" id="RHEA-COMP:12671"/>
        <dbReference type="ChEBI" id="CHEBI:15378"/>
        <dbReference type="ChEBI" id="CHEBI:65249"/>
        <dbReference type="ChEBI" id="CHEBI:78442"/>
        <dbReference type="ChEBI" id="CHEBI:78494"/>
        <dbReference type="ChEBI" id="CHEBI:133043"/>
        <dbReference type="EC" id="2.3.2.6"/>
    </reaction>
</comment>
<dbReference type="Proteomes" id="UP000077164">
    <property type="component" value="Unassembled WGS sequence"/>
</dbReference>
<dbReference type="InterPro" id="IPR042221">
    <property type="entry name" value="Leu/Phe-tRNA_Trfase_N"/>
</dbReference>
<dbReference type="InterPro" id="IPR042203">
    <property type="entry name" value="Leu/Phe-tRNA_Trfase_C"/>
</dbReference>
<keyword evidence="4 15" id="KW-0012">Acyltransferase</keyword>
<evidence type="ECO:0000256" key="5">
    <source>
        <dbReference type="ARBA" id="ARBA00050607"/>
    </source>
</evidence>
<dbReference type="PANTHER" id="PTHR30098:SF2">
    <property type="entry name" value="LEUCYL_PHENYLALANYL-TRNA--PROTEIN TRANSFERASE"/>
    <property type="match status" value="1"/>
</dbReference>
<comment type="subcellular location">
    <subcellularLocation>
        <location evidence="1 15">Cytoplasm</location>
    </subcellularLocation>
</comment>
<dbReference type="PANTHER" id="PTHR30098">
    <property type="entry name" value="LEUCYL/PHENYLALANYL-TRNA--PROTEIN TRANSFERASE"/>
    <property type="match status" value="1"/>
</dbReference>
<dbReference type="OrthoDB" id="9790282at2"/>
<accession>A0A167XAX7</accession>
<dbReference type="STRING" id="249352.SAMN05444395_11226"/>
<evidence type="ECO:0000313" key="16">
    <source>
        <dbReference type="EMBL" id="OAB28176.1"/>
    </source>
</evidence>
<organism evidence="16 17">
    <name type="scientific">Flavobacterium fryxellicola</name>
    <dbReference type="NCBI Taxonomy" id="249352"/>
    <lineage>
        <taxon>Bacteria</taxon>
        <taxon>Pseudomonadati</taxon>
        <taxon>Bacteroidota</taxon>
        <taxon>Flavobacteriia</taxon>
        <taxon>Flavobacteriales</taxon>
        <taxon>Flavobacteriaceae</taxon>
        <taxon>Flavobacterium</taxon>
    </lineage>
</organism>
<dbReference type="NCBIfam" id="TIGR00667">
    <property type="entry name" value="aat"/>
    <property type="match status" value="1"/>
</dbReference>
<keyword evidence="2 15" id="KW-0963">Cytoplasm</keyword>
<evidence type="ECO:0000256" key="10">
    <source>
        <dbReference type="ARBA" id="ARBA00066767"/>
    </source>
</evidence>
<reference evidence="16 17" key="1">
    <citation type="submission" date="2016-03" db="EMBL/GenBank/DDBJ databases">
        <title>Draft genome sequence of Flavobacterium fryxellicola DSM 16209.</title>
        <authorList>
            <person name="Shin S.-K."/>
            <person name="Yi H."/>
        </authorList>
    </citation>
    <scope>NUCLEOTIDE SEQUENCE [LARGE SCALE GENOMIC DNA]</scope>
    <source>
        <strain evidence="16 17">DSM 16209</strain>
    </source>
</reference>
<keyword evidence="3 15" id="KW-0808">Transferase</keyword>
<evidence type="ECO:0000256" key="11">
    <source>
        <dbReference type="ARBA" id="ARBA00074372"/>
    </source>
</evidence>
<proteinExistence type="inferred from homology"/>